<keyword evidence="1" id="KW-0472">Membrane</keyword>
<keyword evidence="1" id="KW-0812">Transmembrane</keyword>
<feature type="transmembrane region" description="Helical" evidence="1">
    <location>
        <begin position="73"/>
        <end position="95"/>
    </location>
</feature>
<evidence type="ECO:0000313" key="3">
    <source>
        <dbReference type="Proteomes" id="UP000694892"/>
    </source>
</evidence>
<evidence type="ECO:0000256" key="1">
    <source>
        <dbReference type="SAM" id="Phobius"/>
    </source>
</evidence>
<proteinExistence type="predicted"/>
<evidence type="ECO:0000313" key="2">
    <source>
        <dbReference type="EMBL" id="OCU00684.1"/>
    </source>
</evidence>
<accession>A0A974I481</accession>
<sequence>MIRTQAVRSPALAEPNRTMTIKQTLLGGLVKFFPYVCFLSHKLQGLVVRTASAFGSFFQHVDPAFLSKHIVSLLHICPFLCVFVCQGASLCTFAAECRFSSWCFWIYLDLYLFNVGMWLRLNMCELYFICIIFSRICFCHLEIRTLSACLLPSSCNIRLLTL</sequence>
<dbReference type="EMBL" id="CM004466">
    <property type="protein sequence ID" value="OCU00684.1"/>
    <property type="molecule type" value="Genomic_DNA"/>
</dbReference>
<name>A0A974I481_XENLA</name>
<dbReference type="Proteomes" id="UP000694892">
    <property type="component" value="Chromosome 1L"/>
</dbReference>
<keyword evidence="1" id="KW-1133">Transmembrane helix</keyword>
<gene>
    <name evidence="2" type="ORF">XELAEV_18006462mg</name>
</gene>
<dbReference type="AlphaFoldDB" id="A0A974I481"/>
<feature type="transmembrane region" description="Helical" evidence="1">
    <location>
        <begin position="102"/>
        <end position="120"/>
    </location>
</feature>
<protein>
    <submittedName>
        <fullName evidence="2">Uncharacterized protein</fullName>
    </submittedName>
</protein>
<organism evidence="2 3">
    <name type="scientific">Xenopus laevis</name>
    <name type="common">African clawed frog</name>
    <dbReference type="NCBI Taxonomy" id="8355"/>
    <lineage>
        <taxon>Eukaryota</taxon>
        <taxon>Metazoa</taxon>
        <taxon>Chordata</taxon>
        <taxon>Craniata</taxon>
        <taxon>Vertebrata</taxon>
        <taxon>Euteleostomi</taxon>
        <taxon>Amphibia</taxon>
        <taxon>Batrachia</taxon>
        <taxon>Anura</taxon>
        <taxon>Pipoidea</taxon>
        <taxon>Pipidae</taxon>
        <taxon>Xenopodinae</taxon>
        <taxon>Xenopus</taxon>
        <taxon>Xenopus</taxon>
    </lineage>
</organism>
<reference evidence="3" key="1">
    <citation type="journal article" date="2016" name="Nature">
        <title>Genome evolution in the allotetraploid frog Xenopus laevis.</title>
        <authorList>
            <person name="Session A.M."/>
            <person name="Uno Y."/>
            <person name="Kwon T."/>
            <person name="Chapman J.A."/>
            <person name="Toyoda A."/>
            <person name="Takahashi S."/>
            <person name="Fukui A."/>
            <person name="Hikosaka A."/>
            <person name="Suzuki A."/>
            <person name="Kondo M."/>
            <person name="van Heeringen S.J."/>
            <person name="Quigley I."/>
            <person name="Heinz S."/>
            <person name="Ogino H."/>
            <person name="Ochi H."/>
            <person name="Hellsten U."/>
            <person name="Lyons J.B."/>
            <person name="Simakov O."/>
            <person name="Putnam N."/>
            <person name="Stites J."/>
            <person name="Kuroki Y."/>
            <person name="Tanaka T."/>
            <person name="Michiue T."/>
            <person name="Watanabe M."/>
            <person name="Bogdanovic O."/>
            <person name="Lister R."/>
            <person name="Georgiou G."/>
            <person name="Paranjpe S.S."/>
            <person name="van Kruijsbergen I."/>
            <person name="Shu S."/>
            <person name="Carlson J."/>
            <person name="Kinoshita T."/>
            <person name="Ohta Y."/>
            <person name="Mawaribuchi S."/>
            <person name="Jenkins J."/>
            <person name="Grimwood J."/>
            <person name="Schmutz J."/>
            <person name="Mitros T."/>
            <person name="Mozaffari S.V."/>
            <person name="Suzuki Y."/>
            <person name="Haramoto Y."/>
            <person name="Yamamoto T.S."/>
            <person name="Takagi C."/>
            <person name="Heald R."/>
            <person name="Miller K."/>
            <person name="Haudenschild C."/>
            <person name="Kitzman J."/>
            <person name="Nakayama T."/>
            <person name="Izutsu Y."/>
            <person name="Robert J."/>
            <person name="Fortriede J."/>
            <person name="Burns K."/>
            <person name="Lotay V."/>
            <person name="Karimi K."/>
            <person name="Yasuoka Y."/>
            <person name="Dichmann D.S."/>
            <person name="Flajnik M.F."/>
            <person name="Houston D.W."/>
            <person name="Shendure J."/>
            <person name="DuPasquier L."/>
            <person name="Vize P.D."/>
            <person name="Zorn A.M."/>
            <person name="Ito M."/>
            <person name="Marcotte E.M."/>
            <person name="Wallingford J.B."/>
            <person name="Ito Y."/>
            <person name="Asashima M."/>
            <person name="Ueno N."/>
            <person name="Matsuda Y."/>
            <person name="Veenstra G.J."/>
            <person name="Fujiyama A."/>
            <person name="Harland R.M."/>
            <person name="Taira M."/>
            <person name="Rokhsar D.S."/>
        </authorList>
    </citation>
    <scope>NUCLEOTIDE SEQUENCE [LARGE SCALE GENOMIC DNA]</scope>
    <source>
        <strain evidence="3">J</strain>
    </source>
</reference>